<keyword evidence="1 2" id="KW-0694">RNA-binding</keyword>
<dbReference type="FunFam" id="3.30.70.330:FF:000034">
    <property type="entry name" value="heterogeneous nuclear ribonucleoprotein M isoform X1"/>
    <property type="match status" value="1"/>
</dbReference>
<dbReference type="InterPro" id="IPR050374">
    <property type="entry name" value="RRT5_SRSF_SR"/>
</dbReference>
<dbReference type="STRING" id="1754191.A0A1Y1V8M7"/>
<feature type="region of interest" description="Disordered" evidence="3">
    <location>
        <begin position="186"/>
        <end position="225"/>
    </location>
</feature>
<feature type="domain" description="RRM" evidence="4">
    <location>
        <begin position="21"/>
        <end position="99"/>
    </location>
</feature>
<accession>A0A1Y1V8M7</accession>
<evidence type="ECO:0000256" key="3">
    <source>
        <dbReference type="SAM" id="MobiDB-lite"/>
    </source>
</evidence>
<organism evidence="5 6">
    <name type="scientific">Piromyces finnis</name>
    <dbReference type="NCBI Taxonomy" id="1754191"/>
    <lineage>
        <taxon>Eukaryota</taxon>
        <taxon>Fungi</taxon>
        <taxon>Fungi incertae sedis</taxon>
        <taxon>Chytridiomycota</taxon>
        <taxon>Chytridiomycota incertae sedis</taxon>
        <taxon>Neocallimastigomycetes</taxon>
        <taxon>Neocallimastigales</taxon>
        <taxon>Neocallimastigaceae</taxon>
        <taxon>Piromyces</taxon>
    </lineage>
</organism>
<dbReference type="Gene3D" id="3.30.70.330">
    <property type="match status" value="3"/>
</dbReference>
<dbReference type="AlphaFoldDB" id="A0A1Y1V8M7"/>
<dbReference type="Pfam" id="PF00076">
    <property type="entry name" value="RRM_1"/>
    <property type="match status" value="3"/>
</dbReference>
<feature type="domain" description="RRM" evidence="4">
    <location>
        <begin position="228"/>
        <end position="304"/>
    </location>
</feature>
<dbReference type="GO" id="GO:1990904">
    <property type="term" value="C:ribonucleoprotein complex"/>
    <property type="evidence" value="ECO:0007669"/>
    <property type="project" value="TreeGrafter"/>
</dbReference>
<evidence type="ECO:0000313" key="5">
    <source>
        <dbReference type="EMBL" id="ORX49983.1"/>
    </source>
</evidence>
<gene>
    <name evidence="5" type="ORF">BCR36DRAFT_583595</name>
</gene>
<comment type="caution">
    <text evidence="5">The sequence shown here is derived from an EMBL/GenBank/DDBJ whole genome shotgun (WGS) entry which is preliminary data.</text>
</comment>
<dbReference type="SMART" id="SM00360">
    <property type="entry name" value="RRM"/>
    <property type="match status" value="3"/>
</dbReference>
<sequence>MCIFSIKGEEEEEEPVQVNSTSLYVGNLPFTYGWQELKDLFRSTKGEVVHADVFKDYQGRSKGYGIVQMKSVEDAVRAIEDLNGFEIEGRKLEVREDRNSSKEGCQLHVGNLKYEERWQSLKEHFSQAGNVVHADVILDNSGRSKGFGTVLMSTQEEAAKAIEMFNETDFNGRTIQVKLDKFAGDSRSNNNNYRGNRGGYNNRGYNGGRKPYRGRGGYNNSRSPQRGVDIIVGNIPFSTRWKELKDLVEKLELNPAFTDVAIEGSRAKGFGIVNFKTEEEAQEAIKKLNDYDYEGRKLFARLKN</sequence>
<evidence type="ECO:0000256" key="2">
    <source>
        <dbReference type="PROSITE-ProRule" id="PRU00176"/>
    </source>
</evidence>
<dbReference type="OrthoDB" id="1049195at2759"/>
<reference evidence="5 6" key="1">
    <citation type="submission" date="2016-08" db="EMBL/GenBank/DDBJ databases">
        <title>Genomes of anaerobic fungi encode conserved fungal cellulosomes for biomass hydrolysis.</title>
        <authorList>
            <consortium name="DOE Joint Genome Institute"/>
            <person name="Haitjema C.H."/>
            <person name="Gilmore S.P."/>
            <person name="Henske J.K."/>
            <person name="Solomon K.V."/>
            <person name="De Groot R."/>
            <person name="Kuo A."/>
            <person name="Mondo S.J."/>
            <person name="Salamov A.A."/>
            <person name="Labutti K."/>
            <person name="Zhao Z."/>
            <person name="Chiniquy J."/>
            <person name="Barry K."/>
            <person name="Brewer H.M."/>
            <person name="Purvine S.O."/>
            <person name="Wright A.T."/>
            <person name="Boxma B."/>
            <person name="Van Alen T."/>
            <person name="Hackstein J.H."/>
            <person name="Baker S.E."/>
            <person name="Grigoriev I.V."/>
            <person name="O'Malley M.A."/>
        </authorList>
    </citation>
    <scope>NUCLEOTIDE SEQUENCE [LARGE SCALE GENOMIC DNA]</scope>
    <source>
        <strain evidence="6">finn</strain>
    </source>
</reference>
<dbReference type="PANTHER" id="PTHR23003:SF3">
    <property type="entry name" value="FI21236P1-RELATED"/>
    <property type="match status" value="1"/>
</dbReference>
<dbReference type="PROSITE" id="PS50102">
    <property type="entry name" value="RRM"/>
    <property type="match status" value="3"/>
</dbReference>
<name>A0A1Y1V8M7_9FUNG</name>
<dbReference type="GO" id="GO:0005634">
    <property type="term" value="C:nucleus"/>
    <property type="evidence" value="ECO:0007669"/>
    <property type="project" value="TreeGrafter"/>
</dbReference>
<feature type="compositionally biased region" description="Low complexity" evidence="3">
    <location>
        <begin position="189"/>
        <end position="204"/>
    </location>
</feature>
<dbReference type="PANTHER" id="PTHR23003">
    <property type="entry name" value="RNA RECOGNITION MOTIF RRM DOMAIN CONTAINING PROTEIN"/>
    <property type="match status" value="1"/>
</dbReference>
<dbReference type="InterPro" id="IPR012677">
    <property type="entry name" value="Nucleotide-bd_a/b_plait_sf"/>
</dbReference>
<feature type="domain" description="RRM" evidence="4">
    <location>
        <begin position="105"/>
        <end position="182"/>
    </location>
</feature>
<dbReference type="SUPFAM" id="SSF54928">
    <property type="entry name" value="RNA-binding domain, RBD"/>
    <property type="match status" value="2"/>
</dbReference>
<reference evidence="5 6" key="2">
    <citation type="submission" date="2016-08" db="EMBL/GenBank/DDBJ databases">
        <title>Pervasive Adenine N6-methylation of Active Genes in Fungi.</title>
        <authorList>
            <consortium name="DOE Joint Genome Institute"/>
            <person name="Mondo S.J."/>
            <person name="Dannebaum R.O."/>
            <person name="Kuo R.C."/>
            <person name="Labutti K."/>
            <person name="Haridas S."/>
            <person name="Kuo A."/>
            <person name="Salamov A."/>
            <person name="Ahrendt S.R."/>
            <person name="Lipzen A."/>
            <person name="Sullivan W."/>
            <person name="Andreopoulos W.B."/>
            <person name="Clum A."/>
            <person name="Lindquist E."/>
            <person name="Daum C."/>
            <person name="Ramamoorthy G.K."/>
            <person name="Gryganskyi A."/>
            <person name="Culley D."/>
            <person name="Magnuson J.K."/>
            <person name="James T.Y."/>
            <person name="O'Malley M.A."/>
            <person name="Stajich J.E."/>
            <person name="Spatafora J.W."/>
            <person name="Visel A."/>
            <person name="Grigoriev I.V."/>
        </authorList>
    </citation>
    <scope>NUCLEOTIDE SEQUENCE [LARGE SCALE GENOMIC DNA]</scope>
    <source>
        <strain evidence="6">finn</strain>
    </source>
</reference>
<evidence type="ECO:0000256" key="1">
    <source>
        <dbReference type="ARBA" id="ARBA00022884"/>
    </source>
</evidence>
<dbReference type="InterPro" id="IPR000504">
    <property type="entry name" value="RRM_dom"/>
</dbReference>
<dbReference type="GO" id="GO:0003729">
    <property type="term" value="F:mRNA binding"/>
    <property type="evidence" value="ECO:0007669"/>
    <property type="project" value="TreeGrafter"/>
</dbReference>
<protein>
    <recommendedName>
        <fullName evidence="4">RRM domain-containing protein</fullName>
    </recommendedName>
</protein>
<dbReference type="Proteomes" id="UP000193719">
    <property type="component" value="Unassembled WGS sequence"/>
</dbReference>
<proteinExistence type="predicted"/>
<dbReference type="EMBL" id="MCFH01000022">
    <property type="protein sequence ID" value="ORX49983.1"/>
    <property type="molecule type" value="Genomic_DNA"/>
</dbReference>
<evidence type="ECO:0000313" key="6">
    <source>
        <dbReference type="Proteomes" id="UP000193719"/>
    </source>
</evidence>
<dbReference type="GO" id="GO:0005737">
    <property type="term" value="C:cytoplasm"/>
    <property type="evidence" value="ECO:0007669"/>
    <property type="project" value="TreeGrafter"/>
</dbReference>
<evidence type="ECO:0000259" key="4">
    <source>
        <dbReference type="PROSITE" id="PS50102"/>
    </source>
</evidence>
<dbReference type="InterPro" id="IPR035979">
    <property type="entry name" value="RBD_domain_sf"/>
</dbReference>
<keyword evidence="6" id="KW-1185">Reference proteome</keyword>